<proteinExistence type="predicted"/>
<dbReference type="OrthoDB" id="101884at2"/>
<comment type="caution">
    <text evidence="2">The sequence shown here is derived from an EMBL/GenBank/DDBJ whole genome shotgun (WGS) entry which is preliminary data.</text>
</comment>
<sequence length="489" mass="55178">MRSIAFFLGIILSGCFIINSSQAAPFAEVGDMQLRDDVELLARYDLIAGPVGTWPMTWTQITRNLHRADEMNLPAYVRTALMRVRSKIPGEWQVGAKVQLTTEPEIVRGFETTARNDVDVSAALQYNGESTTVKLAGGYRHGNGEDYGHFDGSYLAQELGNWQLYVGAIDRWWGPGREGTLLLSNNARPMPSVGFMRSEPQPFQTKWLSWLGPWQLRLFVAKMEEDRHVPNALIAGMSFTFEPIENWEIGLRRTMQLCGDGRPCDGETWLKALIGGGDVENSGTSEEPGNQLASVDMAYSFGVGQDAVLKLYAEATAEDEAGKLFLPKFFARLAGVSVYGPWGDSGAQWRVTAEYADTTATEYLYFGDRLKNVIYDHFIYHSGYRYKQRALGHSLDNDSKIFSAIFDYNGRSGDKISLKYENVLVNSDDTSFEDQVFNREKMHVFELGYANQIEFFNYQVSLRYSTDQLNTPDSKNDKLDFAFRLVINY</sequence>
<dbReference type="PROSITE" id="PS51257">
    <property type="entry name" value="PROKAR_LIPOPROTEIN"/>
    <property type="match status" value="1"/>
</dbReference>
<dbReference type="Proteomes" id="UP000319148">
    <property type="component" value="Unassembled WGS sequence"/>
</dbReference>
<gene>
    <name evidence="2" type="ORF">FIV46_14975</name>
</gene>
<accession>A0A501PC12</accession>
<dbReference type="InterPro" id="IPR038636">
    <property type="entry name" value="Wzi_sf"/>
</dbReference>
<feature type="signal peptide" evidence="1">
    <location>
        <begin position="1"/>
        <end position="23"/>
    </location>
</feature>
<evidence type="ECO:0000313" key="2">
    <source>
        <dbReference type="EMBL" id="TPD57424.1"/>
    </source>
</evidence>
<feature type="chain" id="PRO_5021304820" evidence="1">
    <location>
        <begin position="24"/>
        <end position="489"/>
    </location>
</feature>
<reference evidence="3" key="1">
    <citation type="submission" date="2019-06" db="EMBL/GenBank/DDBJ databases">
        <title>The complete genome of Emcibacter congregatus ZYLT.</title>
        <authorList>
            <person name="Zhao Z."/>
        </authorList>
    </citation>
    <scope>NUCLEOTIDE SEQUENCE [LARGE SCALE GENOMIC DNA]</scope>
    <source>
        <strain evidence="3">MCCC 1A06723</strain>
    </source>
</reference>
<dbReference type="AlphaFoldDB" id="A0A501PC12"/>
<dbReference type="EMBL" id="VFIY01000018">
    <property type="protein sequence ID" value="TPD57424.1"/>
    <property type="molecule type" value="Genomic_DNA"/>
</dbReference>
<dbReference type="Pfam" id="PF14052">
    <property type="entry name" value="Caps_assemb_Wzi"/>
    <property type="match status" value="1"/>
</dbReference>
<name>A0A501PC12_9PROT</name>
<dbReference type="InterPro" id="IPR026950">
    <property type="entry name" value="Caps_assemb_Wzi"/>
</dbReference>
<evidence type="ECO:0000256" key="1">
    <source>
        <dbReference type="SAM" id="SignalP"/>
    </source>
</evidence>
<keyword evidence="1" id="KW-0732">Signal</keyword>
<organism evidence="2 3">
    <name type="scientific">Emcibacter nanhaiensis</name>
    <dbReference type="NCBI Taxonomy" id="1505037"/>
    <lineage>
        <taxon>Bacteria</taxon>
        <taxon>Pseudomonadati</taxon>
        <taxon>Pseudomonadota</taxon>
        <taxon>Alphaproteobacteria</taxon>
        <taxon>Emcibacterales</taxon>
        <taxon>Emcibacteraceae</taxon>
        <taxon>Emcibacter</taxon>
    </lineage>
</organism>
<keyword evidence="3" id="KW-1185">Reference proteome</keyword>
<evidence type="ECO:0000313" key="3">
    <source>
        <dbReference type="Proteomes" id="UP000319148"/>
    </source>
</evidence>
<dbReference type="Gene3D" id="2.40.160.130">
    <property type="entry name" value="Capsule assembly protein Wzi"/>
    <property type="match status" value="1"/>
</dbReference>
<protein>
    <submittedName>
        <fullName evidence="2">Capsule assembly Wzi family protein</fullName>
    </submittedName>
</protein>